<protein>
    <submittedName>
        <fullName evidence="4">ANR60 protein</fullName>
    </submittedName>
</protein>
<evidence type="ECO:0000313" key="5">
    <source>
        <dbReference type="Proteomes" id="UP000551127"/>
    </source>
</evidence>
<dbReference type="SMART" id="SM00248">
    <property type="entry name" value="ANK"/>
    <property type="match status" value="2"/>
</dbReference>
<dbReference type="PROSITE" id="PS50088">
    <property type="entry name" value="ANK_REPEAT"/>
    <property type="match status" value="2"/>
</dbReference>
<keyword evidence="1" id="KW-0040">ANK repeat</keyword>
<gene>
    <name evidence="4" type="primary">Ankrd60</name>
    <name evidence="4" type="ORF">BUCABY_R02169</name>
</gene>
<dbReference type="InterPro" id="IPR002110">
    <property type="entry name" value="Ankyrin_rpt"/>
</dbReference>
<feature type="repeat" description="ANK" evidence="1">
    <location>
        <begin position="137"/>
        <end position="169"/>
    </location>
</feature>
<dbReference type="InterPro" id="IPR029071">
    <property type="entry name" value="Ubiquitin-like_domsf"/>
</dbReference>
<dbReference type="Pfam" id="PF12796">
    <property type="entry name" value="Ank_2"/>
    <property type="match status" value="1"/>
</dbReference>
<feature type="non-terminal residue" evidence="4">
    <location>
        <position position="1"/>
    </location>
</feature>
<accession>A0A7K4YNW7</accession>
<dbReference type="Gene3D" id="3.10.20.90">
    <property type="entry name" value="Phosphatidylinositol 3-kinase Catalytic Subunit, Chain A, domain 1"/>
    <property type="match status" value="1"/>
</dbReference>
<dbReference type="Proteomes" id="UP000551127">
    <property type="component" value="Unassembled WGS sequence"/>
</dbReference>
<dbReference type="PROSITE" id="PS50053">
    <property type="entry name" value="UBIQUITIN_2"/>
    <property type="match status" value="1"/>
</dbReference>
<reference evidence="4 5" key="1">
    <citation type="submission" date="2019-09" db="EMBL/GenBank/DDBJ databases">
        <title>Bird 10,000 Genomes (B10K) Project - Family phase.</title>
        <authorList>
            <person name="Zhang G."/>
        </authorList>
    </citation>
    <scope>NUCLEOTIDE SEQUENCE [LARGE SCALE GENOMIC DNA]</scope>
    <source>
        <strain evidence="4">B10K-DU-012-80</strain>
    </source>
</reference>
<dbReference type="InterPro" id="IPR036770">
    <property type="entry name" value="Ankyrin_rpt-contain_sf"/>
</dbReference>
<dbReference type="CDD" id="cd17063">
    <property type="entry name" value="Ubl_ANKRD60"/>
    <property type="match status" value="1"/>
</dbReference>
<sequence>TAMSSSAPQSFSVQLHLAETNEIFSLPQSQNDLTLKKLKSHLELLTGIPLHLQRLQYLDEADLPDESTFQDNNIVPGGTITMHIWRQDGWGRLVAAAAKGETLKVNSITSVNGTFAGSTPHAELLGPEQRKEWIAHRAFVALFVASCRGHIETVEFLLRHGVDLHTQTPLGRTTLHITAVAGRCYCLELLLNYGAQALGPDSEGQTGLSLACQWGQKQSERTMVCLQWRKRSPGTVPPPSAAGRALQQPS</sequence>
<dbReference type="Gene3D" id="1.25.40.20">
    <property type="entry name" value="Ankyrin repeat-containing domain"/>
    <property type="match status" value="1"/>
</dbReference>
<evidence type="ECO:0000256" key="2">
    <source>
        <dbReference type="SAM" id="MobiDB-lite"/>
    </source>
</evidence>
<evidence type="ECO:0000256" key="1">
    <source>
        <dbReference type="PROSITE-ProRule" id="PRU00023"/>
    </source>
</evidence>
<dbReference type="SMART" id="SM00213">
    <property type="entry name" value="UBQ"/>
    <property type="match status" value="1"/>
</dbReference>
<dbReference type="AlphaFoldDB" id="A0A7K4YNW7"/>
<feature type="region of interest" description="Disordered" evidence="2">
    <location>
        <begin position="230"/>
        <end position="250"/>
    </location>
</feature>
<organism evidence="4 5">
    <name type="scientific">Bucorvus abyssinicus</name>
    <name type="common">Northern ground-hornbill</name>
    <name type="synonym">Abyssinian ground-hornbill</name>
    <dbReference type="NCBI Taxonomy" id="153643"/>
    <lineage>
        <taxon>Eukaryota</taxon>
        <taxon>Metazoa</taxon>
        <taxon>Chordata</taxon>
        <taxon>Craniata</taxon>
        <taxon>Vertebrata</taxon>
        <taxon>Euteleostomi</taxon>
        <taxon>Archelosauria</taxon>
        <taxon>Archosauria</taxon>
        <taxon>Dinosauria</taxon>
        <taxon>Saurischia</taxon>
        <taxon>Theropoda</taxon>
        <taxon>Coelurosauria</taxon>
        <taxon>Aves</taxon>
        <taxon>Neognathae</taxon>
        <taxon>Neoaves</taxon>
        <taxon>Telluraves</taxon>
        <taxon>Coraciimorphae</taxon>
        <taxon>Bucerotiformes</taxon>
        <taxon>Bucorvidae</taxon>
        <taxon>Bucorvus</taxon>
    </lineage>
</organism>
<dbReference type="EMBL" id="VYZL01002883">
    <property type="protein sequence ID" value="NWR60719.1"/>
    <property type="molecule type" value="Genomic_DNA"/>
</dbReference>
<feature type="domain" description="Ubiquitin-like" evidence="3">
    <location>
        <begin position="34"/>
        <end position="89"/>
    </location>
</feature>
<dbReference type="InterPro" id="IPR000626">
    <property type="entry name" value="Ubiquitin-like_dom"/>
</dbReference>
<feature type="repeat" description="ANK" evidence="1">
    <location>
        <begin position="170"/>
        <end position="202"/>
    </location>
</feature>
<feature type="non-terminal residue" evidence="4">
    <location>
        <position position="250"/>
    </location>
</feature>
<dbReference type="SUPFAM" id="SSF54236">
    <property type="entry name" value="Ubiquitin-like"/>
    <property type="match status" value="1"/>
</dbReference>
<dbReference type="OrthoDB" id="10258888at2759"/>
<dbReference type="InterPro" id="IPR039323">
    <property type="entry name" value="ANKRD_45/46/60"/>
</dbReference>
<comment type="caution">
    <text evidence="4">The sequence shown here is derived from an EMBL/GenBank/DDBJ whole genome shotgun (WGS) entry which is preliminary data.</text>
</comment>
<name>A0A7K4YNW7_BUCAB</name>
<keyword evidence="5" id="KW-1185">Reference proteome</keyword>
<dbReference type="SUPFAM" id="SSF48403">
    <property type="entry name" value="Ankyrin repeat"/>
    <property type="match status" value="1"/>
</dbReference>
<proteinExistence type="predicted"/>
<dbReference type="PANTHER" id="PTHR22677:SF3">
    <property type="entry name" value="ANKYRIN REPEAT DOMAIN-CONTAINING PROTEIN 60"/>
    <property type="match status" value="1"/>
</dbReference>
<dbReference type="PANTHER" id="PTHR22677">
    <property type="entry name" value="ANKYRIN REPEAT DOMAIN-CONTAINING PROTEIN 60"/>
    <property type="match status" value="1"/>
</dbReference>
<evidence type="ECO:0000259" key="3">
    <source>
        <dbReference type="PROSITE" id="PS50053"/>
    </source>
</evidence>
<evidence type="ECO:0000313" key="4">
    <source>
        <dbReference type="EMBL" id="NWR60719.1"/>
    </source>
</evidence>